<keyword evidence="4" id="KW-1185">Reference proteome</keyword>
<dbReference type="EMBL" id="JAAIUW010000005">
    <property type="protein sequence ID" value="KAF7833362.1"/>
    <property type="molecule type" value="Genomic_DNA"/>
</dbReference>
<dbReference type="EMBL" id="JAAIUW010000005">
    <property type="protein sequence ID" value="KAF7833358.1"/>
    <property type="molecule type" value="Genomic_DNA"/>
</dbReference>
<evidence type="ECO:0000313" key="3">
    <source>
        <dbReference type="EMBL" id="KAF7833362.1"/>
    </source>
</evidence>
<reference evidence="2" key="1">
    <citation type="submission" date="2020-09" db="EMBL/GenBank/DDBJ databases">
        <title>Genome-Enabled Discovery of Anthraquinone Biosynthesis in Senna tora.</title>
        <authorList>
            <person name="Kang S.-H."/>
            <person name="Pandey R.P."/>
            <person name="Lee C.-M."/>
            <person name="Sim J.-S."/>
            <person name="Jeong J.-T."/>
            <person name="Choi B.-S."/>
            <person name="Jung M."/>
            <person name="Ginzburg D."/>
            <person name="Zhao K."/>
            <person name="Won S.Y."/>
            <person name="Oh T.-J."/>
            <person name="Yu Y."/>
            <person name="Kim N.-H."/>
            <person name="Lee O.R."/>
            <person name="Lee T.-H."/>
            <person name="Bashyal P."/>
            <person name="Kim T.-S."/>
            <person name="Lee W.-H."/>
            <person name="Kawkins C."/>
            <person name="Kim C.-K."/>
            <person name="Kim J.S."/>
            <person name="Ahn B.O."/>
            <person name="Rhee S.Y."/>
            <person name="Sohng J.K."/>
        </authorList>
    </citation>
    <scope>NUCLEOTIDE SEQUENCE</scope>
    <source>
        <tissue evidence="2">Leaf</tissue>
    </source>
</reference>
<gene>
    <name evidence="2" type="ORF">G2W53_015691</name>
    <name evidence="3" type="ORF">G2W53_015695</name>
</gene>
<evidence type="ECO:0000256" key="1">
    <source>
        <dbReference type="SAM" id="MobiDB-lite"/>
    </source>
</evidence>
<comment type="caution">
    <text evidence="2">The sequence shown here is derived from an EMBL/GenBank/DDBJ whole genome shotgun (WGS) entry which is preliminary data.</text>
</comment>
<sequence>MVDLLGNCEVDEIEESEEVDEGKKRKP</sequence>
<organism evidence="2 4">
    <name type="scientific">Senna tora</name>
    <dbReference type="NCBI Taxonomy" id="362788"/>
    <lineage>
        <taxon>Eukaryota</taxon>
        <taxon>Viridiplantae</taxon>
        <taxon>Streptophyta</taxon>
        <taxon>Embryophyta</taxon>
        <taxon>Tracheophyta</taxon>
        <taxon>Spermatophyta</taxon>
        <taxon>Magnoliopsida</taxon>
        <taxon>eudicotyledons</taxon>
        <taxon>Gunneridae</taxon>
        <taxon>Pentapetalae</taxon>
        <taxon>rosids</taxon>
        <taxon>fabids</taxon>
        <taxon>Fabales</taxon>
        <taxon>Fabaceae</taxon>
        <taxon>Caesalpinioideae</taxon>
        <taxon>Cassia clade</taxon>
        <taxon>Senna</taxon>
    </lineage>
</organism>
<dbReference type="Proteomes" id="UP000634136">
    <property type="component" value="Unassembled WGS sequence"/>
</dbReference>
<feature type="compositionally biased region" description="Acidic residues" evidence="1">
    <location>
        <begin position="9"/>
        <end position="20"/>
    </location>
</feature>
<name>A0A834WW06_9FABA</name>
<protein>
    <submittedName>
        <fullName evidence="2">Uncharacterized protein</fullName>
    </submittedName>
</protein>
<evidence type="ECO:0000313" key="2">
    <source>
        <dbReference type="EMBL" id="KAF7833358.1"/>
    </source>
</evidence>
<dbReference type="AlphaFoldDB" id="A0A834WW06"/>
<feature type="region of interest" description="Disordered" evidence="1">
    <location>
        <begin position="1"/>
        <end position="27"/>
    </location>
</feature>
<evidence type="ECO:0000313" key="4">
    <source>
        <dbReference type="Proteomes" id="UP000634136"/>
    </source>
</evidence>
<accession>A0A834WW06</accession>
<proteinExistence type="predicted"/>